<dbReference type="GO" id="GO:0010498">
    <property type="term" value="P:proteasomal protein catabolic process"/>
    <property type="evidence" value="ECO:0007669"/>
    <property type="project" value="InterPro"/>
</dbReference>
<dbReference type="GO" id="GO:0070490">
    <property type="term" value="P:protein pupylation"/>
    <property type="evidence" value="ECO:0007669"/>
    <property type="project" value="TreeGrafter"/>
</dbReference>
<accession>A0A261F3E3</accession>
<dbReference type="AlphaFoldDB" id="A0A261F3E3"/>
<dbReference type="PANTHER" id="PTHR42307">
    <property type="entry name" value="PUP DEAMIDASE/DEPUPYLASE"/>
    <property type="match status" value="1"/>
</dbReference>
<sequence>MPQLRDSSNSGPTSRTLSVTPDTSFERIFGIETEYGLSVTGEKSATEGAKHGETKLDAARVASVMFEPVVAQSRSTNTYADNGSRLYLDVGAHPEYATAEARTVSDAVLLDAAGENLMAALAHGAERALQEREGEPDLRVHMYKNNADSQGHSFGCHENYLVRRSVSLRELEKCFIPFLVTRQIFAGAGTFRDGEYQISQRADFLDDTISSATTRSRPMINTRDEPHADSRLYRRLHVIVGDSNRSQRATWMKMMTAHLVLCMLEAQSRGEDYRLGVFAMNEPGFHMKKISRDLDFRYRIPLSGGVEVSAIQIQREYCDAAELFLQRHADELKPDMREDAAVCVQLWRRTLSQCEARDWTALASWVDWVAKYQLISGAVRRGASEAKGLQLDFAYHDIAHDTVFSALQSRGFVQALYSMDAVRRARHEAPRGTRAELRGEFLRLARQSPARWSADWTSLSAAPAQETRAVTAHILDPFSVEKTSEYEAVCAVLRGGRGEDPMLPLI</sequence>
<dbReference type="Pfam" id="PF03136">
    <property type="entry name" value="Pup_ligase"/>
    <property type="match status" value="1"/>
</dbReference>
<name>A0A261F3E3_9BIFI</name>
<proteinExistence type="predicted"/>
<dbReference type="RefSeq" id="WP_158520676.1">
    <property type="nucleotide sequence ID" value="NZ_JBHLWS010000009.1"/>
</dbReference>
<evidence type="ECO:0000313" key="1">
    <source>
        <dbReference type="EMBL" id="OZG53647.1"/>
    </source>
</evidence>
<evidence type="ECO:0000313" key="2">
    <source>
        <dbReference type="Proteomes" id="UP000243657"/>
    </source>
</evidence>
<dbReference type="EMBL" id="MWWT01000008">
    <property type="protein sequence ID" value="OZG53647.1"/>
    <property type="molecule type" value="Genomic_DNA"/>
</dbReference>
<keyword evidence="1" id="KW-0436">Ligase</keyword>
<comment type="caution">
    <text evidence="1">The sequence shown here is derived from an EMBL/GenBank/DDBJ whole genome shotgun (WGS) entry which is preliminary data.</text>
</comment>
<dbReference type="GO" id="GO:0016874">
    <property type="term" value="F:ligase activity"/>
    <property type="evidence" value="ECO:0007669"/>
    <property type="project" value="UniProtKB-KW"/>
</dbReference>
<dbReference type="PANTHER" id="PTHR42307:SF3">
    <property type="entry name" value="PUP--PROTEIN LIGASE"/>
    <property type="match status" value="1"/>
</dbReference>
<gene>
    <name evidence="1" type="ORF">ALMA_1212</name>
</gene>
<keyword evidence="2" id="KW-1185">Reference proteome</keyword>
<dbReference type="GO" id="GO:0005524">
    <property type="term" value="F:ATP binding"/>
    <property type="evidence" value="ECO:0007669"/>
    <property type="project" value="TreeGrafter"/>
</dbReference>
<organism evidence="1 2">
    <name type="scientific">Alloscardovia macacae</name>
    <dbReference type="NCBI Taxonomy" id="1160091"/>
    <lineage>
        <taxon>Bacteria</taxon>
        <taxon>Bacillati</taxon>
        <taxon>Actinomycetota</taxon>
        <taxon>Actinomycetes</taxon>
        <taxon>Bifidobacteriales</taxon>
        <taxon>Bifidobacteriaceae</taxon>
        <taxon>Alloscardovia</taxon>
    </lineage>
</organism>
<dbReference type="GO" id="GO:0019941">
    <property type="term" value="P:modification-dependent protein catabolic process"/>
    <property type="evidence" value="ECO:0007669"/>
    <property type="project" value="InterPro"/>
</dbReference>
<dbReference type="InterPro" id="IPR004347">
    <property type="entry name" value="Pup_ligase/deamidase"/>
</dbReference>
<reference evidence="1 2" key="1">
    <citation type="journal article" date="2017" name="BMC Genomics">
        <title>Comparative genomic and phylogenomic analyses of the Bifidobacteriaceae family.</title>
        <authorList>
            <person name="Lugli G.A."/>
            <person name="Milani C."/>
            <person name="Turroni F."/>
            <person name="Duranti S."/>
            <person name="Mancabelli L."/>
            <person name="Mangifesta M."/>
            <person name="Ferrario C."/>
            <person name="Modesto M."/>
            <person name="Mattarelli P."/>
            <person name="Jiri K."/>
            <person name="van Sinderen D."/>
            <person name="Ventura M."/>
        </authorList>
    </citation>
    <scope>NUCLEOTIDE SEQUENCE [LARGE SCALE GENOMIC DNA]</scope>
    <source>
        <strain evidence="1 2">DSM 24762</strain>
    </source>
</reference>
<dbReference type="Proteomes" id="UP000243657">
    <property type="component" value="Unassembled WGS sequence"/>
</dbReference>
<protein>
    <submittedName>
        <fullName evidence="1">Pup--protein ligase</fullName>
    </submittedName>
</protein>